<keyword evidence="3" id="KW-1185">Reference proteome</keyword>
<dbReference type="AlphaFoldDB" id="A0AAV5SHU2"/>
<organism evidence="2 3">
    <name type="scientific">Pristionchus entomophagus</name>
    <dbReference type="NCBI Taxonomy" id="358040"/>
    <lineage>
        <taxon>Eukaryota</taxon>
        <taxon>Metazoa</taxon>
        <taxon>Ecdysozoa</taxon>
        <taxon>Nematoda</taxon>
        <taxon>Chromadorea</taxon>
        <taxon>Rhabditida</taxon>
        <taxon>Rhabditina</taxon>
        <taxon>Diplogasteromorpha</taxon>
        <taxon>Diplogasteroidea</taxon>
        <taxon>Neodiplogasteridae</taxon>
        <taxon>Pristionchus</taxon>
    </lineage>
</organism>
<dbReference type="EMBL" id="BTSX01000001">
    <property type="protein sequence ID" value="GMS79206.1"/>
    <property type="molecule type" value="Genomic_DNA"/>
</dbReference>
<accession>A0AAV5SHU2</accession>
<feature type="non-terminal residue" evidence="2">
    <location>
        <position position="181"/>
    </location>
</feature>
<gene>
    <name evidence="2" type="ORF">PENTCL1PPCAC_1381</name>
</gene>
<evidence type="ECO:0000256" key="1">
    <source>
        <dbReference type="SAM" id="MobiDB-lite"/>
    </source>
</evidence>
<evidence type="ECO:0000313" key="2">
    <source>
        <dbReference type="EMBL" id="GMS79206.1"/>
    </source>
</evidence>
<feature type="non-terminal residue" evidence="2">
    <location>
        <position position="1"/>
    </location>
</feature>
<dbReference type="Proteomes" id="UP001432027">
    <property type="component" value="Unassembled WGS sequence"/>
</dbReference>
<proteinExistence type="predicted"/>
<feature type="region of interest" description="Disordered" evidence="1">
    <location>
        <begin position="110"/>
        <end position="157"/>
    </location>
</feature>
<evidence type="ECO:0000313" key="3">
    <source>
        <dbReference type="Proteomes" id="UP001432027"/>
    </source>
</evidence>
<protein>
    <submittedName>
        <fullName evidence="2">Uncharacterized protein</fullName>
    </submittedName>
</protein>
<comment type="caution">
    <text evidence="2">The sequence shown here is derived from an EMBL/GenBank/DDBJ whole genome shotgun (WGS) entry which is preliminary data.</text>
</comment>
<name>A0AAV5SHU2_9BILA</name>
<reference evidence="2" key="1">
    <citation type="submission" date="2023-10" db="EMBL/GenBank/DDBJ databases">
        <title>Genome assembly of Pristionchus species.</title>
        <authorList>
            <person name="Yoshida K."/>
            <person name="Sommer R.J."/>
        </authorList>
    </citation>
    <scope>NUCLEOTIDE SEQUENCE</scope>
    <source>
        <strain evidence="2">RS0144</strain>
    </source>
</reference>
<sequence length="181" mass="19271">ILSRGMAAQPSLNKRTKELRGQASSLADCDRLGSLLVKSFDLLSHLQKETLAHADLEFGLQSLEAECDLVKRHDRIPTTPLRSMVYGIIETLHGTIQSMKDGGRIRLAEREEEDDEGDANSSSSGVGETHSRESTSQSSSMDRILAENATPSDAAVAAAHSPPLNIVAAFTAAAAATATTK</sequence>